<feature type="region of interest" description="Disordered" evidence="1">
    <location>
        <begin position="15"/>
        <end position="34"/>
    </location>
</feature>
<evidence type="ECO:0000313" key="3">
    <source>
        <dbReference type="Proteomes" id="UP000324832"/>
    </source>
</evidence>
<reference evidence="2 3" key="1">
    <citation type="submission" date="2017-07" db="EMBL/GenBank/DDBJ databases">
        <authorList>
            <person name="Talla V."/>
            <person name="Backstrom N."/>
        </authorList>
    </citation>
    <scope>NUCLEOTIDE SEQUENCE [LARGE SCALE GENOMIC DNA]</scope>
</reference>
<organism evidence="2 3">
    <name type="scientific">Leptidea sinapis</name>
    <dbReference type="NCBI Taxonomy" id="189913"/>
    <lineage>
        <taxon>Eukaryota</taxon>
        <taxon>Metazoa</taxon>
        <taxon>Ecdysozoa</taxon>
        <taxon>Arthropoda</taxon>
        <taxon>Hexapoda</taxon>
        <taxon>Insecta</taxon>
        <taxon>Pterygota</taxon>
        <taxon>Neoptera</taxon>
        <taxon>Endopterygota</taxon>
        <taxon>Lepidoptera</taxon>
        <taxon>Glossata</taxon>
        <taxon>Ditrysia</taxon>
        <taxon>Papilionoidea</taxon>
        <taxon>Pieridae</taxon>
        <taxon>Dismorphiinae</taxon>
        <taxon>Leptidea</taxon>
    </lineage>
</organism>
<name>A0A5E4QY03_9NEOP</name>
<gene>
    <name evidence="2" type="ORF">LSINAPIS_LOCUS13155</name>
</gene>
<accession>A0A5E4QY03</accession>
<feature type="region of interest" description="Disordered" evidence="1">
    <location>
        <begin position="43"/>
        <end position="75"/>
    </location>
</feature>
<evidence type="ECO:0000256" key="1">
    <source>
        <dbReference type="SAM" id="MobiDB-lite"/>
    </source>
</evidence>
<protein>
    <submittedName>
        <fullName evidence="2">Uncharacterized protein</fullName>
    </submittedName>
</protein>
<sequence>MPKVTGPLLDLYDPEASCKKNDEDIGKGSGGDEIDIDNFLVDQEEGDGEGSGRYGTIPPFPPPPPGLNGYAPILRGEKGERGPRARLFIYFSIMKDQFLISLSILLHYL</sequence>
<dbReference type="Proteomes" id="UP000324832">
    <property type="component" value="Unassembled WGS sequence"/>
</dbReference>
<dbReference type="EMBL" id="FZQP02006588">
    <property type="protein sequence ID" value="VVD03094.1"/>
    <property type="molecule type" value="Genomic_DNA"/>
</dbReference>
<proteinExistence type="predicted"/>
<feature type="compositionally biased region" description="Basic and acidic residues" evidence="1">
    <location>
        <begin position="16"/>
        <end position="26"/>
    </location>
</feature>
<keyword evidence="3" id="KW-1185">Reference proteome</keyword>
<dbReference type="AlphaFoldDB" id="A0A5E4QY03"/>
<evidence type="ECO:0000313" key="2">
    <source>
        <dbReference type="EMBL" id="VVD03094.1"/>
    </source>
</evidence>